<organism evidence="2">
    <name type="scientific">Anopheles triannulatus</name>
    <dbReference type="NCBI Taxonomy" id="58253"/>
    <lineage>
        <taxon>Eukaryota</taxon>
        <taxon>Metazoa</taxon>
        <taxon>Ecdysozoa</taxon>
        <taxon>Arthropoda</taxon>
        <taxon>Hexapoda</taxon>
        <taxon>Insecta</taxon>
        <taxon>Pterygota</taxon>
        <taxon>Neoptera</taxon>
        <taxon>Endopterygota</taxon>
        <taxon>Diptera</taxon>
        <taxon>Nematocera</taxon>
        <taxon>Culicoidea</taxon>
        <taxon>Culicidae</taxon>
        <taxon>Anophelinae</taxon>
        <taxon>Anopheles</taxon>
    </lineage>
</organism>
<accession>A0A2M4B3H5</accession>
<feature type="chain" id="PRO_5014604285" evidence="1">
    <location>
        <begin position="27"/>
        <end position="114"/>
    </location>
</feature>
<reference evidence="2" key="1">
    <citation type="submission" date="2018-01" db="EMBL/GenBank/DDBJ databases">
        <title>An insight into the sialome of Amazonian anophelines.</title>
        <authorList>
            <person name="Ribeiro J.M."/>
            <person name="Scarpassa V."/>
            <person name="Calvo E."/>
        </authorList>
    </citation>
    <scope>NUCLEOTIDE SEQUENCE</scope>
    <source>
        <tissue evidence="2">Salivary glands</tissue>
    </source>
</reference>
<sequence length="114" mass="13022">MNILASSTYYFLPCILLLKLLPLVLSQKPIRSEATIYCGTDLSRHFTPQTAMCDQERNCYLHRKPYVQQTVFMDRLTCLPTTQILVTGRIIFSTSVRNRCYTRIVNVLVQCGGG</sequence>
<evidence type="ECO:0000256" key="1">
    <source>
        <dbReference type="SAM" id="SignalP"/>
    </source>
</evidence>
<evidence type="ECO:0000313" key="2">
    <source>
        <dbReference type="EMBL" id="MBW47522.1"/>
    </source>
</evidence>
<dbReference type="AlphaFoldDB" id="A0A2M4B3H5"/>
<name>A0A2M4B3H5_9DIPT</name>
<proteinExistence type="predicted"/>
<feature type="signal peptide" evidence="1">
    <location>
        <begin position="1"/>
        <end position="26"/>
    </location>
</feature>
<protein>
    <submittedName>
        <fullName evidence="2">Putative secreted protein</fullName>
    </submittedName>
</protein>
<keyword evidence="1" id="KW-0732">Signal</keyword>
<dbReference type="EMBL" id="GGFK01014201">
    <property type="protein sequence ID" value="MBW47522.1"/>
    <property type="molecule type" value="Transcribed_RNA"/>
</dbReference>